<name>A0ABY5PPH8_9ACTN</name>
<reference evidence="1" key="1">
    <citation type="submission" date="2022-08" db="EMBL/GenBank/DDBJ databases">
        <authorList>
            <person name="Tian L."/>
        </authorList>
    </citation>
    <scope>NUCLEOTIDE SEQUENCE</scope>
    <source>
        <strain evidence="1">CM253</strain>
    </source>
</reference>
<keyword evidence="2" id="KW-1185">Reference proteome</keyword>
<evidence type="ECO:0000313" key="1">
    <source>
        <dbReference type="EMBL" id="UUY45996.1"/>
    </source>
</evidence>
<dbReference type="Proteomes" id="UP001057738">
    <property type="component" value="Chromosome"/>
</dbReference>
<dbReference type="RefSeq" id="WP_257854522.1">
    <property type="nucleotide sequence ID" value="NZ_CP102514.1"/>
</dbReference>
<dbReference type="EMBL" id="CP102514">
    <property type="protein sequence ID" value="UUY45996.1"/>
    <property type="molecule type" value="Genomic_DNA"/>
</dbReference>
<sequence>MPSLPSGAARCGAFLLPDLRVLQLGDAAGNSLCREALAQAARAARDERSLEPAPYSPPALRRLRWTKGLIKNLSPRTLTGQ</sequence>
<dbReference type="GeneID" id="95572103"/>
<organism evidence="1 2">
    <name type="scientific">Streptomyces yangpuensis</name>
    <dbReference type="NCBI Taxonomy" id="1648182"/>
    <lineage>
        <taxon>Bacteria</taxon>
        <taxon>Bacillati</taxon>
        <taxon>Actinomycetota</taxon>
        <taxon>Actinomycetes</taxon>
        <taxon>Kitasatosporales</taxon>
        <taxon>Streptomycetaceae</taxon>
        <taxon>Streptomyces</taxon>
    </lineage>
</organism>
<evidence type="ECO:0000313" key="2">
    <source>
        <dbReference type="Proteomes" id="UP001057738"/>
    </source>
</evidence>
<gene>
    <name evidence="1" type="ORF">NRK68_01455</name>
</gene>
<protein>
    <submittedName>
        <fullName evidence="1">Uncharacterized protein</fullName>
    </submittedName>
</protein>
<proteinExistence type="predicted"/>
<accession>A0ABY5PPH8</accession>